<evidence type="ECO:0000313" key="1">
    <source>
        <dbReference type="EMBL" id="GAA4232020.1"/>
    </source>
</evidence>
<reference evidence="2" key="1">
    <citation type="journal article" date="2019" name="Int. J. Syst. Evol. Microbiol.">
        <title>The Global Catalogue of Microorganisms (GCM) 10K type strain sequencing project: providing services to taxonomists for standard genome sequencing and annotation.</title>
        <authorList>
            <consortium name="The Broad Institute Genomics Platform"/>
            <consortium name="The Broad Institute Genome Sequencing Center for Infectious Disease"/>
            <person name="Wu L."/>
            <person name="Ma J."/>
        </authorList>
    </citation>
    <scope>NUCLEOTIDE SEQUENCE [LARGE SCALE GENOMIC DNA]</scope>
    <source>
        <strain evidence="2">JCM 17440</strain>
    </source>
</reference>
<organism evidence="1 2">
    <name type="scientific">Actinomadura meridiana</name>
    <dbReference type="NCBI Taxonomy" id="559626"/>
    <lineage>
        <taxon>Bacteria</taxon>
        <taxon>Bacillati</taxon>
        <taxon>Actinomycetota</taxon>
        <taxon>Actinomycetes</taxon>
        <taxon>Streptosporangiales</taxon>
        <taxon>Thermomonosporaceae</taxon>
        <taxon>Actinomadura</taxon>
    </lineage>
</organism>
<dbReference type="Gene3D" id="3.40.50.300">
    <property type="entry name" value="P-loop containing nucleotide triphosphate hydrolases"/>
    <property type="match status" value="1"/>
</dbReference>
<proteinExistence type="predicted"/>
<dbReference type="Proteomes" id="UP001501710">
    <property type="component" value="Unassembled WGS sequence"/>
</dbReference>
<sequence length="194" mass="20989">MNSSSVPGPSRHQGQVIILTGPPGSGKSTVAQLLADRLSPSVHLHSDDFWGYVKQGYLAPYLPEAHQQNQVVLRVLVSAVFGYAEGGYQVICDGIVGPWFLDLFRVAAQERDVPLNYVVLRPDQRTTLERATARTGDALTDPDPIGSMYAQFTDLGTYEPHVLDSTNLTATATTDLVLQGIARSTYLLNASADS</sequence>
<comment type="caution">
    <text evidence="1">The sequence shown here is derived from an EMBL/GenBank/DDBJ whole genome shotgun (WGS) entry which is preliminary data.</text>
</comment>
<accession>A0ABP8C2D6</accession>
<dbReference type="Pfam" id="PF13671">
    <property type="entry name" value="AAA_33"/>
    <property type="match status" value="1"/>
</dbReference>
<protein>
    <submittedName>
        <fullName evidence="1">AAA family ATPase</fullName>
    </submittedName>
</protein>
<dbReference type="InterPro" id="IPR027417">
    <property type="entry name" value="P-loop_NTPase"/>
</dbReference>
<dbReference type="SUPFAM" id="SSF52540">
    <property type="entry name" value="P-loop containing nucleoside triphosphate hydrolases"/>
    <property type="match status" value="1"/>
</dbReference>
<dbReference type="EMBL" id="BAABAS010000006">
    <property type="protein sequence ID" value="GAA4232020.1"/>
    <property type="molecule type" value="Genomic_DNA"/>
</dbReference>
<dbReference type="RefSeq" id="WP_344896466.1">
    <property type="nucleotide sequence ID" value="NZ_BAABAS010000006.1"/>
</dbReference>
<keyword evidence="2" id="KW-1185">Reference proteome</keyword>
<gene>
    <name evidence="1" type="ORF">GCM10022254_30830</name>
</gene>
<evidence type="ECO:0000313" key="2">
    <source>
        <dbReference type="Proteomes" id="UP001501710"/>
    </source>
</evidence>
<name>A0ABP8C2D6_9ACTN</name>